<feature type="transmembrane region" description="Helical" evidence="2">
    <location>
        <begin position="341"/>
        <end position="359"/>
    </location>
</feature>
<keyword evidence="6" id="KW-1185">Reference proteome</keyword>
<name>A0AAV8A9A6_9EUKA</name>
<feature type="compositionally biased region" description="Low complexity" evidence="1">
    <location>
        <begin position="501"/>
        <end position="511"/>
    </location>
</feature>
<keyword evidence="2" id="KW-0812">Transmembrane</keyword>
<evidence type="ECO:0000313" key="4">
    <source>
        <dbReference type="EMBL" id="KAJ6250981.1"/>
    </source>
</evidence>
<protein>
    <submittedName>
        <fullName evidence="3">Uncharacterized protein</fullName>
    </submittedName>
</protein>
<keyword evidence="2" id="KW-0472">Membrane</keyword>
<feature type="region of interest" description="Disordered" evidence="1">
    <location>
        <begin position="500"/>
        <end position="529"/>
    </location>
</feature>
<dbReference type="EMBL" id="JAOAOG010000073">
    <property type="protein sequence ID" value="KAJ6250981.1"/>
    <property type="molecule type" value="Genomic_DNA"/>
</dbReference>
<proteinExistence type="predicted"/>
<feature type="transmembrane region" description="Helical" evidence="2">
    <location>
        <begin position="6"/>
        <end position="22"/>
    </location>
</feature>
<dbReference type="EMBL" id="JANTQA010000012">
    <property type="protein sequence ID" value="KAJ3450006.1"/>
    <property type="molecule type" value="Genomic_DNA"/>
</dbReference>
<evidence type="ECO:0000313" key="6">
    <source>
        <dbReference type="Proteomes" id="UP001150062"/>
    </source>
</evidence>
<keyword evidence="2" id="KW-1133">Transmembrane helix</keyword>
<feature type="transmembrane region" description="Helical" evidence="2">
    <location>
        <begin position="76"/>
        <end position="96"/>
    </location>
</feature>
<feature type="transmembrane region" description="Helical" evidence="2">
    <location>
        <begin position="458"/>
        <end position="480"/>
    </location>
</feature>
<feature type="transmembrane region" description="Helical" evidence="2">
    <location>
        <begin position="402"/>
        <end position="425"/>
    </location>
</feature>
<feature type="compositionally biased region" description="Basic residues" evidence="1">
    <location>
        <begin position="512"/>
        <end position="529"/>
    </location>
</feature>
<reference evidence="4" key="1">
    <citation type="submission" date="2022-08" db="EMBL/GenBank/DDBJ databases">
        <title>Novel sulfate-reducing endosymbionts in the free-living metamonad Anaeramoeba.</title>
        <authorList>
            <person name="Jerlstrom-Hultqvist J."/>
            <person name="Cepicka I."/>
            <person name="Gallot-Lavallee L."/>
            <person name="Salas-Leiva D."/>
            <person name="Curtis B.A."/>
            <person name="Zahonova K."/>
            <person name="Pipaliya S."/>
            <person name="Dacks J."/>
            <person name="Roger A.J."/>
        </authorList>
    </citation>
    <scope>NUCLEOTIDE SEQUENCE</scope>
    <source>
        <strain evidence="4">Schooner1</strain>
    </source>
</reference>
<dbReference type="Proteomes" id="UP001146793">
    <property type="component" value="Unassembled WGS sequence"/>
</dbReference>
<dbReference type="Proteomes" id="UP001150062">
    <property type="component" value="Unassembled WGS sequence"/>
</dbReference>
<reference evidence="3" key="2">
    <citation type="submission" date="2022-08" db="EMBL/GenBank/DDBJ databases">
        <title>Novel sulphate-reducing endosymbionts in the free-living metamonad Anaeramoeba.</title>
        <authorList>
            <person name="Jerlstrom-Hultqvist J."/>
            <person name="Cepicka I."/>
            <person name="Gallot-Lavallee L."/>
            <person name="Salas-Leiva D."/>
            <person name="Curtis B.A."/>
            <person name="Zahonova K."/>
            <person name="Pipaliya S."/>
            <person name="Dacks J."/>
            <person name="Roger A.J."/>
        </authorList>
    </citation>
    <scope>NUCLEOTIDE SEQUENCE</scope>
    <source>
        <strain evidence="3">Busselton2</strain>
    </source>
</reference>
<comment type="caution">
    <text evidence="3">The sequence shown here is derived from an EMBL/GenBank/DDBJ whole genome shotgun (WGS) entry which is preliminary data.</text>
</comment>
<feature type="transmembrane region" description="Helical" evidence="2">
    <location>
        <begin position="102"/>
        <end position="122"/>
    </location>
</feature>
<feature type="transmembrane region" description="Helical" evidence="2">
    <location>
        <begin position="134"/>
        <end position="152"/>
    </location>
</feature>
<evidence type="ECO:0000313" key="3">
    <source>
        <dbReference type="EMBL" id="KAJ3450006.1"/>
    </source>
</evidence>
<sequence>MLIFLGPDFLLLILTVIVFSKLRNILDLTPYFFQGLQYLPTPLPTETKSEGFLQITQQKFGLKELPKLVLYQDLRLIVFIATLNFFYWVFSIILSFFTGEGISQICFIFTLVSLVIVFYKLMEVLIKLTRVEKRPTLILVGIVGCALSFFLLSSSKELIGRNLEELLKEWVVQINKILSSSSIRRSSTLSILSSFKFKFSWFSFRLLISIFCGFLTMLTWYSYLKTALTHLLVVSSRRAFPKFKKNLVLFTNFLMPLFVLLSFSSVITGLFNYSPVQQNTENIDLSDPHGNIDNNQFDLDEDDVLLNEEIITEDQTINYSEEFYQNASQFLTNLIHGEKNWFLIQIFVLLLWVFLQIFLSRTRIQAHLWNAIIEVKKLIFKPNTDEETTNKIVGLITLSTPIFVIHLFTQSLVGLLFGILLSITYSTNANSKSFKLSKNENVLKQLLNTTIANPVTKYTIVFILIFFASISVIMFFFVLYARINKPEFLIDTYETSDIPKNVRSQNNSNSPRNKKKKFNKNSKKNKKRK</sequence>
<evidence type="ECO:0000256" key="1">
    <source>
        <dbReference type="SAM" id="MobiDB-lite"/>
    </source>
</evidence>
<dbReference type="AlphaFoldDB" id="A0AAV8A9A6"/>
<organism evidence="3 5">
    <name type="scientific">Anaeramoeba flamelloides</name>
    <dbReference type="NCBI Taxonomy" id="1746091"/>
    <lineage>
        <taxon>Eukaryota</taxon>
        <taxon>Metamonada</taxon>
        <taxon>Anaeramoebidae</taxon>
        <taxon>Anaeramoeba</taxon>
    </lineage>
</organism>
<accession>A0AAV8A9A6</accession>
<gene>
    <name evidence="3" type="ORF">M0812_06168</name>
    <name evidence="4" type="ORF">M0813_15801</name>
</gene>
<evidence type="ECO:0000313" key="5">
    <source>
        <dbReference type="Proteomes" id="UP001146793"/>
    </source>
</evidence>
<feature type="transmembrane region" description="Helical" evidence="2">
    <location>
        <begin position="247"/>
        <end position="271"/>
    </location>
</feature>
<feature type="transmembrane region" description="Helical" evidence="2">
    <location>
        <begin position="202"/>
        <end position="223"/>
    </location>
</feature>
<evidence type="ECO:0000256" key="2">
    <source>
        <dbReference type="SAM" id="Phobius"/>
    </source>
</evidence>